<organism evidence="1 2">
    <name type="scientific">Anaeroselena agilis</name>
    <dbReference type="NCBI Taxonomy" id="3063788"/>
    <lineage>
        <taxon>Bacteria</taxon>
        <taxon>Bacillati</taxon>
        <taxon>Bacillota</taxon>
        <taxon>Negativicutes</taxon>
        <taxon>Acetonemataceae</taxon>
        <taxon>Anaeroselena</taxon>
    </lineage>
</organism>
<keyword evidence="2" id="KW-1185">Reference proteome</keyword>
<sequence length="130" mass="14571">MKRSPVSPLNKALYERLKNKVTAPVYDYVPNGKKAPYVVLTDTTAQSWSTKTVSGAEVMATLKVYSEYQGDKEVAELCDGAISAVQSEPFVFTEDWQVVLSSVESHSVERLETHREAMVTFKFTIIDCKE</sequence>
<dbReference type="InterPro" id="IPR053745">
    <property type="entry name" value="Viral_Tail_Comp_sf"/>
</dbReference>
<accession>A0ABU3NVL3</accession>
<dbReference type="RefSeq" id="WP_413778825.1">
    <property type="nucleotide sequence ID" value="NZ_JAUOZS010000001.1"/>
</dbReference>
<dbReference type="Proteomes" id="UP001254848">
    <property type="component" value="Unassembled WGS sequence"/>
</dbReference>
<dbReference type="EMBL" id="JAUOZS010000001">
    <property type="protein sequence ID" value="MDT8900273.1"/>
    <property type="molecule type" value="Genomic_DNA"/>
</dbReference>
<dbReference type="InterPro" id="IPR021508">
    <property type="entry name" value="Gp17-like"/>
</dbReference>
<evidence type="ECO:0000313" key="2">
    <source>
        <dbReference type="Proteomes" id="UP001254848"/>
    </source>
</evidence>
<protein>
    <submittedName>
        <fullName evidence="1">DUF3168 domain-containing protein</fullName>
    </submittedName>
</protein>
<dbReference type="Gene3D" id="3.30.2000.30">
    <property type="match status" value="1"/>
</dbReference>
<name>A0ABU3NVL3_9FIRM</name>
<gene>
    <name evidence="1" type="ORF">Q4T40_03345</name>
</gene>
<proteinExistence type="predicted"/>
<evidence type="ECO:0000313" key="1">
    <source>
        <dbReference type="EMBL" id="MDT8900273.1"/>
    </source>
</evidence>
<reference evidence="1 2" key="1">
    <citation type="submission" date="2023-07" db="EMBL/GenBank/DDBJ databases">
        <title>The novel representative of Negativicutes class, Anaeroselena agilis gen. nov. sp. nov.</title>
        <authorList>
            <person name="Prokofeva M.I."/>
            <person name="Elcheninov A.G."/>
            <person name="Klyukina A."/>
            <person name="Kublanov I.V."/>
            <person name="Frolov E.N."/>
            <person name="Podosokorskaya O.A."/>
        </authorList>
    </citation>
    <scope>NUCLEOTIDE SEQUENCE [LARGE SCALE GENOMIC DNA]</scope>
    <source>
        <strain evidence="1 2">4137-cl</strain>
    </source>
</reference>
<dbReference type="Pfam" id="PF11367">
    <property type="entry name" value="Tail_completion_gp17"/>
    <property type="match status" value="1"/>
</dbReference>
<comment type="caution">
    <text evidence="1">The sequence shown here is derived from an EMBL/GenBank/DDBJ whole genome shotgun (WGS) entry which is preliminary data.</text>
</comment>